<feature type="region of interest" description="Disordered" evidence="1">
    <location>
        <begin position="747"/>
        <end position="801"/>
    </location>
</feature>
<protein>
    <submittedName>
        <fullName evidence="2">Uncharacterized protein</fullName>
    </submittedName>
</protein>
<feature type="region of interest" description="Disordered" evidence="1">
    <location>
        <begin position="102"/>
        <end position="130"/>
    </location>
</feature>
<dbReference type="EMBL" id="CM029042">
    <property type="protein sequence ID" value="KAG2619199.1"/>
    <property type="molecule type" value="Genomic_DNA"/>
</dbReference>
<feature type="compositionally biased region" description="Basic and acidic residues" evidence="1">
    <location>
        <begin position="318"/>
        <end position="330"/>
    </location>
</feature>
<feature type="compositionally biased region" description="Basic and acidic residues" evidence="1">
    <location>
        <begin position="564"/>
        <end position="579"/>
    </location>
</feature>
<reference evidence="2" key="1">
    <citation type="submission" date="2020-05" db="EMBL/GenBank/DDBJ databases">
        <title>WGS assembly of Panicum virgatum.</title>
        <authorList>
            <person name="Lovell J.T."/>
            <person name="Jenkins J."/>
            <person name="Shu S."/>
            <person name="Juenger T.E."/>
            <person name="Schmutz J."/>
        </authorList>
    </citation>
    <scope>NUCLEOTIDE SEQUENCE</scope>
    <source>
        <strain evidence="2">AP13</strain>
    </source>
</reference>
<feature type="compositionally biased region" description="Basic and acidic residues" evidence="1">
    <location>
        <begin position="292"/>
        <end position="308"/>
    </location>
</feature>
<evidence type="ECO:0000313" key="2">
    <source>
        <dbReference type="EMBL" id="KAG2619199.1"/>
    </source>
</evidence>
<feature type="region of interest" description="Disordered" evidence="1">
    <location>
        <begin position="555"/>
        <end position="588"/>
    </location>
</feature>
<organism evidence="2 3">
    <name type="scientific">Panicum virgatum</name>
    <name type="common">Blackwell switchgrass</name>
    <dbReference type="NCBI Taxonomy" id="38727"/>
    <lineage>
        <taxon>Eukaryota</taxon>
        <taxon>Viridiplantae</taxon>
        <taxon>Streptophyta</taxon>
        <taxon>Embryophyta</taxon>
        <taxon>Tracheophyta</taxon>
        <taxon>Spermatophyta</taxon>
        <taxon>Magnoliopsida</taxon>
        <taxon>Liliopsida</taxon>
        <taxon>Poales</taxon>
        <taxon>Poaceae</taxon>
        <taxon>PACMAD clade</taxon>
        <taxon>Panicoideae</taxon>
        <taxon>Panicodae</taxon>
        <taxon>Paniceae</taxon>
        <taxon>Panicinae</taxon>
        <taxon>Panicum</taxon>
        <taxon>Panicum sect. Hiantes</taxon>
    </lineage>
</organism>
<feature type="region of interest" description="Disordered" evidence="1">
    <location>
        <begin position="252"/>
        <end position="379"/>
    </location>
</feature>
<dbReference type="PANTHER" id="PTHR47067:SF25">
    <property type="entry name" value="OS05G0420500 PROTEIN"/>
    <property type="match status" value="1"/>
</dbReference>
<dbReference type="OrthoDB" id="621651at2759"/>
<dbReference type="InterPro" id="IPR044216">
    <property type="entry name" value="WDL7"/>
</dbReference>
<dbReference type="Proteomes" id="UP000823388">
    <property type="component" value="Chromosome 3N"/>
</dbReference>
<dbReference type="PANTHER" id="PTHR47067">
    <property type="entry name" value="TPX2 (TARGETING PROTEIN FOR XKLP2) PROTEIN FAMILY-RELATED"/>
    <property type="match status" value="1"/>
</dbReference>
<evidence type="ECO:0000313" key="3">
    <source>
        <dbReference type="Proteomes" id="UP000823388"/>
    </source>
</evidence>
<feature type="compositionally biased region" description="Basic and acidic residues" evidence="1">
    <location>
        <begin position="367"/>
        <end position="379"/>
    </location>
</feature>
<feature type="compositionally biased region" description="Low complexity" evidence="1">
    <location>
        <begin position="281"/>
        <end position="291"/>
    </location>
</feature>
<proteinExistence type="predicted"/>
<feature type="region of interest" description="Disordered" evidence="1">
    <location>
        <begin position="617"/>
        <end position="658"/>
    </location>
</feature>
<feature type="region of interest" description="Disordered" evidence="1">
    <location>
        <begin position="699"/>
        <end position="734"/>
    </location>
</feature>
<feature type="compositionally biased region" description="Basic and acidic residues" evidence="1">
    <location>
        <begin position="719"/>
        <end position="734"/>
    </location>
</feature>
<comment type="caution">
    <text evidence="2">The sequence shown here is derived from an EMBL/GenBank/DDBJ whole genome shotgun (WGS) entry which is preliminary data.</text>
</comment>
<feature type="compositionally biased region" description="Pro residues" evidence="1">
    <location>
        <begin position="762"/>
        <end position="772"/>
    </location>
</feature>
<feature type="compositionally biased region" description="Basic and acidic residues" evidence="1">
    <location>
        <begin position="343"/>
        <end position="354"/>
    </location>
</feature>
<feature type="compositionally biased region" description="Polar residues" evidence="1">
    <location>
        <begin position="264"/>
        <end position="275"/>
    </location>
</feature>
<gene>
    <name evidence="2" type="ORF">PVAP13_3NG140852</name>
</gene>
<dbReference type="AlphaFoldDB" id="A0A8T0UFG1"/>
<evidence type="ECO:0000256" key="1">
    <source>
        <dbReference type="SAM" id="MobiDB-lite"/>
    </source>
</evidence>
<accession>A0A8T0UFG1</accession>
<name>A0A8T0UFG1_PANVG</name>
<keyword evidence="3" id="KW-1185">Reference proteome</keyword>
<sequence>MATEVNQNFFAWSQEETSVQDISQGTSQVFGHGSISFGRFDLESLEWEKWSVFANDRRHEEFGKFNGLVAKKKAYFEEYFKRIRELKALQQQNQQTELHLEYGGHSSNSSQTGEHGPAAHHGAPTESGTFVDDSMEQATTANTFEHGIECNGYHENGSLVNEISAPAHSSPVGGLQQIGKQMRDVSGEMDMLKQHSNSSQNDPGMAHEIIISPSKIVPKTIKITPSNVSDHTIVTKGPGSGKPSVINQMAKSENIQSLRRPREATNNLVGTTARSVITGLRRPSSAASQRPSTRERRPVTRDASRKPAEVPTPCHPSISERRPATRESAIKHASNATPCRPSTMDRRNMTKESALKQCNIATSHRPSTADRRSMTKESVPKLSNIATHRPSTADRCPMTKESAPKLSNIATPCRPSTADRRPVIKESTPKLSNISTPHRPSTADRRTITKESYPKHFNIASPCRPSTGERRTSTRDMTTKHAGIAPSCLLPAVKQHRITREGAQKKHADVVTLCHPSTAERRPIVSDVAPKHVIVAPPCRPSTTERCPIARDVALKHGSPHRPSTAERRPISRDIEPKHALPHRLSTAEKRPCTNEIARKQTDVAISCCPLTPDRCLTKKSDNSTPRRPSTGERRPITNITTMNPDPKTPIGSRTMPNYSKGAMVTEGTPKKAITTSVAKSSVLENISYVKERVEFQVDGKQKSSPFNLPPRKMLTSNVRDDRGLENLRKPNKEGLCEGVRAQAYKSNNVAPLTRSLKTRAPAPPPPPPPRRPSCTERRPSNANNSPAGGRKPKASTPHWH</sequence>